<dbReference type="PANTHER" id="PTHR43252">
    <property type="entry name" value="TRANSCRIPTIONAL REGULATOR YQJI"/>
    <property type="match status" value="1"/>
</dbReference>
<organism evidence="2 3">
    <name type="scientific">Rhodobium gokarnense</name>
    <dbReference type="NCBI Taxonomy" id="364296"/>
    <lineage>
        <taxon>Bacteria</taxon>
        <taxon>Pseudomonadati</taxon>
        <taxon>Pseudomonadota</taxon>
        <taxon>Alphaproteobacteria</taxon>
        <taxon>Hyphomicrobiales</taxon>
        <taxon>Rhodobiaceae</taxon>
        <taxon>Rhodobium</taxon>
    </lineage>
</organism>
<gene>
    <name evidence="2" type="ORF">M2319_001776</name>
</gene>
<dbReference type="RefSeq" id="WP_264601100.1">
    <property type="nucleotide sequence ID" value="NZ_JAOQNS010000004.1"/>
</dbReference>
<dbReference type="SUPFAM" id="SSF46785">
    <property type="entry name" value="Winged helix' DNA-binding domain"/>
    <property type="match status" value="1"/>
</dbReference>
<dbReference type="InterPro" id="IPR036388">
    <property type="entry name" value="WH-like_DNA-bd_sf"/>
</dbReference>
<comment type="caution">
    <text evidence="2">The sequence shown here is derived from an EMBL/GenBank/DDBJ whole genome shotgun (WGS) entry which is preliminary data.</text>
</comment>
<feature type="domain" description="Transcription regulator PadR N-terminal" evidence="1">
    <location>
        <begin position="8"/>
        <end position="80"/>
    </location>
</feature>
<keyword evidence="2" id="KW-0238">DNA-binding</keyword>
<dbReference type="EMBL" id="JAOQNS010000004">
    <property type="protein sequence ID" value="MCW2307445.1"/>
    <property type="molecule type" value="Genomic_DNA"/>
</dbReference>
<keyword evidence="3" id="KW-1185">Reference proteome</keyword>
<evidence type="ECO:0000313" key="3">
    <source>
        <dbReference type="Proteomes" id="UP001209755"/>
    </source>
</evidence>
<sequence length="184" mass="20412">MNVRTLCLAILSFGESTGYEIKKQSVEGKFSYFVDASFGSIYPALARLEADGFVTSRQEIQPGKPPRKIYEITEAGRTALVEELSEPPGRDVFRSEFLLIAMCAKNLPQHVVTEAIESRIRSIEEEVGQLRHIVEELDDEAAIWTAQYGVTCKAQALENLKKTRGDLEKLAGSRLSNTTTNAAE</sequence>
<dbReference type="Gene3D" id="1.10.10.10">
    <property type="entry name" value="Winged helix-like DNA-binding domain superfamily/Winged helix DNA-binding domain"/>
    <property type="match status" value="1"/>
</dbReference>
<protein>
    <submittedName>
        <fullName evidence="2">DNA-binding PadR family transcriptional regulator</fullName>
    </submittedName>
</protein>
<name>A0ABT3HAP0_9HYPH</name>
<evidence type="ECO:0000313" key="2">
    <source>
        <dbReference type="EMBL" id="MCW2307445.1"/>
    </source>
</evidence>
<evidence type="ECO:0000259" key="1">
    <source>
        <dbReference type="Pfam" id="PF03551"/>
    </source>
</evidence>
<reference evidence="3" key="1">
    <citation type="submission" date="2023-07" db="EMBL/GenBank/DDBJ databases">
        <title>Genome sequencing of Purple Non-Sulfur Bacteria from various extreme environments.</title>
        <authorList>
            <person name="Mayer M."/>
        </authorList>
    </citation>
    <scope>NUCLEOTIDE SEQUENCE [LARGE SCALE GENOMIC DNA]</scope>
    <source>
        <strain evidence="3">DSM 17935</strain>
    </source>
</reference>
<dbReference type="Proteomes" id="UP001209755">
    <property type="component" value="Unassembled WGS sequence"/>
</dbReference>
<accession>A0ABT3HAP0</accession>
<dbReference type="PANTHER" id="PTHR43252:SF2">
    <property type="entry name" value="TRANSCRIPTION REGULATOR, PADR-LIKE FAMILY"/>
    <property type="match status" value="1"/>
</dbReference>
<dbReference type="Pfam" id="PF03551">
    <property type="entry name" value="PadR"/>
    <property type="match status" value="1"/>
</dbReference>
<dbReference type="InterPro" id="IPR036390">
    <property type="entry name" value="WH_DNA-bd_sf"/>
</dbReference>
<proteinExistence type="predicted"/>
<dbReference type="InterPro" id="IPR005149">
    <property type="entry name" value="Tscrpt_reg_PadR_N"/>
</dbReference>
<dbReference type="GO" id="GO:0003677">
    <property type="term" value="F:DNA binding"/>
    <property type="evidence" value="ECO:0007669"/>
    <property type="project" value="UniProtKB-KW"/>
</dbReference>